<feature type="compositionally biased region" description="Basic and acidic residues" evidence="1">
    <location>
        <begin position="197"/>
        <end position="212"/>
    </location>
</feature>
<evidence type="ECO:0000313" key="3">
    <source>
        <dbReference type="Proteomes" id="UP001281614"/>
    </source>
</evidence>
<evidence type="ECO:0000313" key="2">
    <source>
        <dbReference type="EMBL" id="KAK2769525.1"/>
    </source>
</evidence>
<protein>
    <submittedName>
        <fullName evidence="2">Uncharacterized protein</fullName>
    </submittedName>
</protein>
<proteinExistence type="predicted"/>
<dbReference type="EMBL" id="VYYT01000110">
    <property type="protein sequence ID" value="KAK2769525.1"/>
    <property type="molecule type" value="Genomic_DNA"/>
</dbReference>
<dbReference type="AlphaFoldDB" id="A0AAD9YKH6"/>
<gene>
    <name evidence="2" type="ORF">CKAH01_15144</name>
</gene>
<accession>A0AAD9YKH6</accession>
<feature type="compositionally biased region" description="Basic residues" evidence="1">
    <location>
        <begin position="154"/>
        <end position="166"/>
    </location>
</feature>
<keyword evidence="3" id="KW-1185">Reference proteome</keyword>
<comment type="caution">
    <text evidence="2">The sequence shown here is derived from an EMBL/GenBank/DDBJ whole genome shotgun (WGS) entry which is preliminary data.</text>
</comment>
<evidence type="ECO:0000256" key="1">
    <source>
        <dbReference type="SAM" id="MobiDB-lite"/>
    </source>
</evidence>
<feature type="region of interest" description="Disordered" evidence="1">
    <location>
        <begin position="66"/>
        <end position="224"/>
    </location>
</feature>
<dbReference type="Proteomes" id="UP001281614">
    <property type="component" value="Unassembled WGS sequence"/>
</dbReference>
<feature type="compositionally biased region" description="Basic residues" evidence="1">
    <location>
        <begin position="121"/>
        <end position="131"/>
    </location>
</feature>
<feature type="compositionally biased region" description="Basic residues" evidence="1">
    <location>
        <begin position="80"/>
        <end position="91"/>
    </location>
</feature>
<reference evidence="2" key="1">
    <citation type="submission" date="2023-02" db="EMBL/GenBank/DDBJ databases">
        <title>Colletotrichum kahawae CIFC_Que2 genome sequencing and assembly.</title>
        <authorList>
            <person name="Baroncelli R."/>
        </authorList>
    </citation>
    <scope>NUCLEOTIDE SEQUENCE</scope>
    <source>
        <strain evidence="2">CIFC_Que2</strain>
    </source>
</reference>
<name>A0AAD9YKH6_COLKA</name>
<organism evidence="2 3">
    <name type="scientific">Colletotrichum kahawae</name>
    <name type="common">Coffee berry disease fungus</name>
    <dbReference type="NCBI Taxonomy" id="34407"/>
    <lineage>
        <taxon>Eukaryota</taxon>
        <taxon>Fungi</taxon>
        <taxon>Dikarya</taxon>
        <taxon>Ascomycota</taxon>
        <taxon>Pezizomycotina</taxon>
        <taxon>Sordariomycetes</taxon>
        <taxon>Hypocreomycetidae</taxon>
        <taxon>Glomerellales</taxon>
        <taxon>Glomerellaceae</taxon>
        <taxon>Colletotrichum</taxon>
        <taxon>Colletotrichum gloeosporioides species complex</taxon>
    </lineage>
</organism>
<sequence>MSSSDGAAKKPLTERELEILKHAWNCMKTPPEIDYPKLAEACGMTNPRSATNAWGVIKKKLFSDVPAPAANEDGTAATPAKRKRATPKKKVAPTPSPEEDENADELSAVVEKKLVVETPVKKRRTPAKKKAAPVAASQGDADAEDTVLPDTPAKKKRATPAKKRATPAKVKKEQEEAAAAAAAEEEEEDELTTTPQEEPKFEVKEEAKAKEDVEMEGDQNSAEI</sequence>